<dbReference type="AlphaFoldDB" id="A0AA39PEI0"/>
<protein>
    <submittedName>
        <fullName evidence="1">Uncharacterized protein</fullName>
    </submittedName>
</protein>
<gene>
    <name evidence="1" type="ORF">IW261DRAFT_1562462</name>
</gene>
<keyword evidence="2" id="KW-1185">Reference proteome</keyword>
<evidence type="ECO:0000313" key="2">
    <source>
        <dbReference type="Proteomes" id="UP001175227"/>
    </source>
</evidence>
<organism evidence="1 2">
    <name type="scientific">Armillaria novae-zelandiae</name>
    <dbReference type="NCBI Taxonomy" id="153914"/>
    <lineage>
        <taxon>Eukaryota</taxon>
        <taxon>Fungi</taxon>
        <taxon>Dikarya</taxon>
        <taxon>Basidiomycota</taxon>
        <taxon>Agaricomycotina</taxon>
        <taxon>Agaricomycetes</taxon>
        <taxon>Agaricomycetidae</taxon>
        <taxon>Agaricales</taxon>
        <taxon>Marasmiineae</taxon>
        <taxon>Physalacriaceae</taxon>
        <taxon>Armillaria</taxon>
    </lineage>
</organism>
<reference evidence="1" key="1">
    <citation type="submission" date="2023-06" db="EMBL/GenBank/DDBJ databases">
        <authorList>
            <consortium name="Lawrence Berkeley National Laboratory"/>
            <person name="Ahrendt S."/>
            <person name="Sahu N."/>
            <person name="Indic B."/>
            <person name="Wong-Bajracharya J."/>
            <person name="Merenyi Z."/>
            <person name="Ke H.-M."/>
            <person name="Monk M."/>
            <person name="Kocsube S."/>
            <person name="Drula E."/>
            <person name="Lipzen A."/>
            <person name="Balint B."/>
            <person name="Henrissat B."/>
            <person name="Andreopoulos B."/>
            <person name="Martin F.M."/>
            <person name="Harder C.B."/>
            <person name="Rigling D."/>
            <person name="Ford K.L."/>
            <person name="Foster G.D."/>
            <person name="Pangilinan J."/>
            <person name="Papanicolaou A."/>
            <person name="Barry K."/>
            <person name="LaButti K."/>
            <person name="Viragh M."/>
            <person name="Koriabine M."/>
            <person name="Yan M."/>
            <person name="Riley R."/>
            <person name="Champramary S."/>
            <person name="Plett K.L."/>
            <person name="Tsai I.J."/>
            <person name="Slot J."/>
            <person name="Sipos G."/>
            <person name="Plett J."/>
            <person name="Nagy L.G."/>
            <person name="Grigoriev I.V."/>
        </authorList>
    </citation>
    <scope>NUCLEOTIDE SEQUENCE</scope>
    <source>
        <strain evidence="1">ICMP 16352</strain>
    </source>
</reference>
<accession>A0AA39PEI0</accession>
<name>A0AA39PEI0_9AGAR</name>
<dbReference type="Proteomes" id="UP001175227">
    <property type="component" value="Unassembled WGS sequence"/>
</dbReference>
<proteinExistence type="predicted"/>
<comment type="caution">
    <text evidence="1">The sequence shown here is derived from an EMBL/GenBank/DDBJ whole genome shotgun (WGS) entry which is preliminary data.</text>
</comment>
<dbReference type="EMBL" id="JAUEPR010000007">
    <property type="protein sequence ID" value="KAK0482767.1"/>
    <property type="molecule type" value="Genomic_DNA"/>
</dbReference>
<sequence length="488" mass="56516">MEQPHDPQLRLLVSLNIMPQRPRSTTEKSLPTHKHLVGEESNKTILFLNWISRCFVCDTDTYSDNVSVAASFTGNSCTLYIATSRGMANQADYDYSKQFLAVCRDVFLSQDRVLAAGKEVLQEDAGESVRKILDCILDRVWTRFLRKVAALKREFLAEGGFERLDGLLQAWITWRAEKGKPGERSRDVITIAEHETGGDTHAMLRGVFDVILNEDSPTQSREERFEYFVRVTTRCIGLFYSNFFRDGCRRRFPEAEMSFFFCRTVRRLWRVQIYHSGAVTFATTWMKHCRAIFNVKEPSFSGVWVGHTMPKVVDFPVSIRETLLDILHRRQVNFSDKDLDRYLEGKYMRVDSTCREGQPLTLHPHPEIQMLHYLHWSGISVFKNAVGSSKPVCEVCMRYKMLYEERSNCPENLVFTPRFPGVEKEHFERDWMLPDSSSGNQVQRNVVDTVLNSVVSEFTIGAENRFAWCFLDARHPDLLDPASYFPLY</sequence>
<evidence type="ECO:0000313" key="1">
    <source>
        <dbReference type="EMBL" id="KAK0482767.1"/>
    </source>
</evidence>